<dbReference type="EMBL" id="KV427608">
    <property type="protein sequence ID" value="KZT10805.1"/>
    <property type="molecule type" value="Genomic_DNA"/>
</dbReference>
<accession>A0A165GTV8</accession>
<dbReference type="PANTHER" id="PTHR45694">
    <property type="entry name" value="GLUTAREDOXIN 2"/>
    <property type="match status" value="1"/>
</dbReference>
<dbReference type="OrthoDB" id="423313at2759"/>
<dbReference type="Pfam" id="PF00462">
    <property type="entry name" value="Glutaredoxin"/>
    <property type="match status" value="1"/>
</dbReference>
<sequence>MATSYRRRRIFWSIVLLTAALLFYVSTLGSSPLFSLPESLKDLGYSPSSSRAGQMALAKLKAATWGKSRAREIDALLHFVTQYPERRLNEDEGHINVKDVGRVMVDPEKTVDLSVYAPDGEINWEAYVRVLQEENPVVVFSKTYCPYSQRAKSLLQNYELYPPPVVVELNTRSDGPIIQKILARLTGRRTVPNVLLHGKSLGGSDDIHLLHDEHQLKGILEEGGLQVNGAFAGLQVNPA</sequence>
<reference evidence="2 3" key="1">
    <citation type="journal article" date="2016" name="Mol. Biol. Evol.">
        <title>Comparative Genomics of Early-Diverging Mushroom-Forming Fungi Provides Insights into the Origins of Lignocellulose Decay Capabilities.</title>
        <authorList>
            <person name="Nagy L.G."/>
            <person name="Riley R."/>
            <person name="Tritt A."/>
            <person name="Adam C."/>
            <person name="Daum C."/>
            <person name="Floudas D."/>
            <person name="Sun H."/>
            <person name="Yadav J.S."/>
            <person name="Pangilinan J."/>
            <person name="Larsson K.H."/>
            <person name="Matsuura K."/>
            <person name="Barry K."/>
            <person name="Labutti K."/>
            <person name="Kuo R."/>
            <person name="Ohm R.A."/>
            <person name="Bhattacharya S.S."/>
            <person name="Shirouzu T."/>
            <person name="Yoshinaga Y."/>
            <person name="Martin F.M."/>
            <person name="Grigoriev I.V."/>
            <person name="Hibbett D.S."/>
        </authorList>
    </citation>
    <scope>NUCLEOTIDE SEQUENCE [LARGE SCALE GENOMIC DNA]</scope>
    <source>
        <strain evidence="2 3">93-53</strain>
    </source>
</reference>
<dbReference type="RefSeq" id="XP_040768545.1">
    <property type="nucleotide sequence ID" value="XM_040906819.1"/>
</dbReference>
<dbReference type="STRING" id="1314785.A0A165GTV8"/>
<dbReference type="GO" id="GO:0015038">
    <property type="term" value="F:glutathione disulfide oxidoreductase activity"/>
    <property type="evidence" value="ECO:0007669"/>
    <property type="project" value="TreeGrafter"/>
</dbReference>
<keyword evidence="3" id="KW-1185">Reference proteome</keyword>
<dbReference type="InParanoid" id="A0A165GTV8"/>
<dbReference type="PROSITE" id="PS51354">
    <property type="entry name" value="GLUTAREDOXIN_2"/>
    <property type="match status" value="1"/>
</dbReference>
<dbReference type="GeneID" id="63823848"/>
<dbReference type="GO" id="GO:0005801">
    <property type="term" value="C:cis-Golgi network"/>
    <property type="evidence" value="ECO:0007669"/>
    <property type="project" value="TreeGrafter"/>
</dbReference>
<dbReference type="GO" id="GO:0034599">
    <property type="term" value="P:cellular response to oxidative stress"/>
    <property type="evidence" value="ECO:0007669"/>
    <property type="project" value="TreeGrafter"/>
</dbReference>
<feature type="domain" description="Glutaredoxin" evidence="1">
    <location>
        <begin position="137"/>
        <end position="199"/>
    </location>
</feature>
<evidence type="ECO:0000313" key="3">
    <source>
        <dbReference type="Proteomes" id="UP000076871"/>
    </source>
</evidence>
<dbReference type="Gene3D" id="3.40.30.10">
    <property type="entry name" value="Glutaredoxin"/>
    <property type="match status" value="1"/>
</dbReference>
<name>A0A165GTV8_9APHY</name>
<dbReference type="Proteomes" id="UP000076871">
    <property type="component" value="Unassembled WGS sequence"/>
</dbReference>
<dbReference type="CDD" id="cd03419">
    <property type="entry name" value="GRX_GRXh_1_2_like"/>
    <property type="match status" value="1"/>
</dbReference>
<evidence type="ECO:0000313" key="2">
    <source>
        <dbReference type="EMBL" id="KZT10805.1"/>
    </source>
</evidence>
<gene>
    <name evidence="2" type="ORF">LAESUDRAFT_711253</name>
</gene>
<dbReference type="GO" id="GO:0000324">
    <property type="term" value="C:fungal-type vacuole"/>
    <property type="evidence" value="ECO:0007669"/>
    <property type="project" value="TreeGrafter"/>
</dbReference>
<organism evidence="2 3">
    <name type="scientific">Laetiporus sulphureus 93-53</name>
    <dbReference type="NCBI Taxonomy" id="1314785"/>
    <lineage>
        <taxon>Eukaryota</taxon>
        <taxon>Fungi</taxon>
        <taxon>Dikarya</taxon>
        <taxon>Basidiomycota</taxon>
        <taxon>Agaricomycotina</taxon>
        <taxon>Agaricomycetes</taxon>
        <taxon>Polyporales</taxon>
        <taxon>Laetiporus</taxon>
    </lineage>
</organism>
<dbReference type="GO" id="GO:0005796">
    <property type="term" value="C:Golgi lumen"/>
    <property type="evidence" value="ECO:0007669"/>
    <property type="project" value="TreeGrafter"/>
</dbReference>
<proteinExistence type="predicted"/>
<dbReference type="InterPro" id="IPR002109">
    <property type="entry name" value="Glutaredoxin"/>
</dbReference>
<dbReference type="InterPro" id="IPR014025">
    <property type="entry name" value="Glutaredoxin_subgr"/>
</dbReference>
<evidence type="ECO:0000259" key="1">
    <source>
        <dbReference type="Pfam" id="PF00462"/>
    </source>
</evidence>
<dbReference type="SUPFAM" id="SSF52833">
    <property type="entry name" value="Thioredoxin-like"/>
    <property type="match status" value="1"/>
</dbReference>
<dbReference type="PANTHER" id="PTHR45694:SF5">
    <property type="entry name" value="GLUTAREDOXIN 2"/>
    <property type="match status" value="1"/>
</dbReference>
<dbReference type="AlphaFoldDB" id="A0A165GTV8"/>
<protein>
    <submittedName>
        <fullName evidence="2">Thioredoxin-like protein</fullName>
    </submittedName>
</protein>
<dbReference type="InterPro" id="IPR036249">
    <property type="entry name" value="Thioredoxin-like_sf"/>
</dbReference>
<dbReference type="PRINTS" id="PR00160">
    <property type="entry name" value="GLUTAREDOXIN"/>
</dbReference>